<dbReference type="SMART" id="SM00449">
    <property type="entry name" value="SPRY"/>
    <property type="match status" value="1"/>
</dbReference>
<dbReference type="Pfam" id="PF13445">
    <property type="entry name" value="zf-RING_UBOX"/>
    <property type="match status" value="1"/>
</dbReference>
<dbReference type="Gene3D" id="3.30.40.10">
    <property type="entry name" value="Zinc/RING finger domain, C3HC4 (zinc finger)"/>
    <property type="match status" value="1"/>
</dbReference>
<dbReference type="Proteomes" id="UP000264800">
    <property type="component" value="Unplaced"/>
</dbReference>
<dbReference type="InterPro" id="IPR050143">
    <property type="entry name" value="TRIM/RBCC"/>
</dbReference>
<dbReference type="AlphaFoldDB" id="A0A3Q3BNF0"/>
<name>A0A3Q3BNF0_KRYMA</name>
<reference evidence="7" key="1">
    <citation type="submission" date="2025-08" db="UniProtKB">
        <authorList>
            <consortium name="Ensembl"/>
        </authorList>
    </citation>
    <scope>IDENTIFICATION</scope>
</reference>
<protein>
    <submittedName>
        <fullName evidence="7">Uncharacterized protein</fullName>
    </submittedName>
</protein>
<dbReference type="PROSITE" id="PS50089">
    <property type="entry name" value="ZF_RING_2"/>
    <property type="match status" value="1"/>
</dbReference>
<keyword evidence="8" id="KW-1185">Reference proteome</keyword>
<feature type="domain" description="B30.2/SPRY" evidence="6">
    <location>
        <begin position="188"/>
        <end position="385"/>
    </location>
</feature>
<keyword evidence="2 4" id="KW-0863">Zinc-finger</keyword>
<sequence>MFLNLDPVLSSSQGSETFLCSVCQEVFTDPVSTPCGHNFCKGCVVENVFVDSPFQCPDCLKMFYPRPELQVNTLIADMVHEHKRTADTRGAMKTGIFCVMWICFLVLSFQINPSLPLTEESGENKLEKLEESIEGMIWDLRLNIEEVKRLVLIGREDVWTSKIPEDELQLHISAQQMEQMFTDVMKKEIPQLLLRAELMRVRRYAVDVTLDPDTAHPGLVLSPDGRQVTCCESNLYLPDKPKRFTFNLFVLAKQKFSSGRFYFEVQVEGKTDWTLGVAKESFSRKTDTTLRPQSGFWSISLRNRTEFRGLSDPPVHLPLRSGPQKVGVFVDYEEGLVFFYDINSAAFVFSFTGVFFTERLFPFFDPGRNDDGRNSAPLIISPISQTE</sequence>
<dbReference type="PANTHER" id="PTHR24103">
    <property type="entry name" value="E3 UBIQUITIN-PROTEIN LIGASE TRIM"/>
    <property type="match status" value="1"/>
</dbReference>
<dbReference type="InterPro" id="IPR006574">
    <property type="entry name" value="PRY"/>
</dbReference>
<keyword evidence="1" id="KW-0479">Metal-binding</keyword>
<dbReference type="PRINTS" id="PR01407">
    <property type="entry name" value="BUTYPHLNCDUF"/>
</dbReference>
<evidence type="ECO:0000256" key="2">
    <source>
        <dbReference type="ARBA" id="ARBA00022771"/>
    </source>
</evidence>
<dbReference type="OMA" id="MKKETPR"/>
<dbReference type="InterPro" id="IPR013083">
    <property type="entry name" value="Znf_RING/FYVE/PHD"/>
</dbReference>
<dbReference type="InterPro" id="IPR003879">
    <property type="entry name" value="Butyrophylin_SPRY"/>
</dbReference>
<evidence type="ECO:0000313" key="7">
    <source>
        <dbReference type="Ensembl" id="ENSKMAP00000027279.1"/>
    </source>
</evidence>
<dbReference type="CDD" id="cd13733">
    <property type="entry name" value="SPRY_PRY_C-I_1"/>
    <property type="match status" value="1"/>
</dbReference>
<dbReference type="InterPro" id="IPR013320">
    <property type="entry name" value="ConA-like_dom_sf"/>
</dbReference>
<keyword evidence="3" id="KW-0862">Zinc</keyword>
<dbReference type="Gene3D" id="2.60.120.920">
    <property type="match status" value="1"/>
</dbReference>
<dbReference type="Pfam" id="PF00622">
    <property type="entry name" value="SPRY"/>
    <property type="match status" value="1"/>
</dbReference>
<evidence type="ECO:0000259" key="5">
    <source>
        <dbReference type="PROSITE" id="PS50089"/>
    </source>
</evidence>
<dbReference type="InterPro" id="IPR017907">
    <property type="entry name" value="Znf_RING_CS"/>
</dbReference>
<dbReference type="FunFam" id="2.60.120.920:FF:000004">
    <property type="entry name" value="Butyrophilin subfamily 1 member A1"/>
    <property type="match status" value="1"/>
</dbReference>
<dbReference type="SMART" id="SM00589">
    <property type="entry name" value="PRY"/>
    <property type="match status" value="1"/>
</dbReference>
<dbReference type="PROSITE" id="PS00518">
    <property type="entry name" value="ZF_RING_1"/>
    <property type="match status" value="1"/>
</dbReference>
<evidence type="ECO:0000259" key="6">
    <source>
        <dbReference type="PROSITE" id="PS50188"/>
    </source>
</evidence>
<dbReference type="SMART" id="SM00184">
    <property type="entry name" value="RING"/>
    <property type="match status" value="1"/>
</dbReference>
<evidence type="ECO:0000313" key="8">
    <source>
        <dbReference type="Proteomes" id="UP000264800"/>
    </source>
</evidence>
<proteinExistence type="predicted"/>
<dbReference type="InterPro" id="IPR027370">
    <property type="entry name" value="Znf-RING_euk"/>
</dbReference>
<dbReference type="InterPro" id="IPR043136">
    <property type="entry name" value="B30.2/SPRY_sf"/>
</dbReference>
<dbReference type="Pfam" id="PF13765">
    <property type="entry name" value="PRY"/>
    <property type="match status" value="1"/>
</dbReference>
<dbReference type="SUPFAM" id="SSF49899">
    <property type="entry name" value="Concanavalin A-like lectins/glucanases"/>
    <property type="match status" value="1"/>
</dbReference>
<feature type="domain" description="RING-type" evidence="5">
    <location>
        <begin position="20"/>
        <end position="59"/>
    </location>
</feature>
<organism evidence="7 8">
    <name type="scientific">Kryptolebias marmoratus</name>
    <name type="common">Mangrove killifish</name>
    <name type="synonym">Rivulus marmoratus</name>
    <dbReference type="NCBI Taxonomy" id="37003"/>
    <lineage>
        <taxon>Eukaryota</taxon>
        <taxon>Metazoa</taxon>
        <taxon>Chordata</taxon>
        <taxon>Craniata</taxon>
        <taxon>Vertebrata</taxon>
        <taxon>Euteleostomi</taxon>
        <taxon>Actinopterygii</taxon>
        <taxon>Neopterygii</taxon>
        <taxon>Teleostei</taxon>
        <taxon>Neoteleostei</taxon>
        <taxon>Acanthomorphata</taxon>
        <taxon>Ovalentaria</taxon>
        <taxon>Atherinomorphae</taxon>
        <taxon>Cyprinodontiformes</taxon>
        <taxon>Rivulidae</taxon>
        <taxon>Kryptolebias</taxon>
    </lineage>
</organism>
<dbReference type="InterPro" id="IPR003877">
    <property type="entry name" value="SPRY_dom"/>
</dbReference>
<accession>A0A3Q3BNF0</accession>
<dbReference type="InterPro" id="IPR001841">
    <property type="entry name" value="Znf_RING"/>
</dbReference>
<dbReference type="InterPro" id="IPR001870">
    <property type="entry name" value="B30.2/SPRY"/>
</dbReference>
<evidence type="ECO:0000256" key="1">
    <source>
        <dbReference type="ARBA" id="ARBA00022723"/>
    </source>
</evidence>
<dbReference type="PROSITE" id="PS50188">
    <property type="entry name" value="B302_SPRY"/>
    <property type="match status" value="1"/>
</dbReference>
<dbReference type="GeneTree" id="ENSGT01040000240400"/>
<evidence type="ECO:0000256" key="3">
    <source>
        <dbReference type="ARBA" id="ARBA00022833"/>
    </source>
</evidence>
<dbReference type="Ensembl" id="ENSKMAT00000027621.1">
    <property type="protein sequence ID" value="ENSKMAP00000027279.1"/>
    <property type="gene ID" value="ENSKMAG00000020233.1"/>
</dbReference>
<dbReference type="GO" id="GO:0008270">
    <property type="term" value="F:zinc ion binding"/>
    <property type="evidence" value="ECO:0007669"/>
    <property type="project" value="UniProtKB-KW"/>
</dbReference>
<reference evidence="7" key="2">
    <citation type="submission" date="2025-09" db="UniProtKB">
        <authorList>
            <consortium name="Ensembl"/>
        </authorList>
    </citation>
    <scope>IDENTIFICATION</scope>
</reference>
<dbReference type="SUPFAM" id="SSF57850">
    <property type="entry name" value="RING/U-box"/>
    <property type="match status" value="1"/>
</dbReference>
<evidence type="ECO:0000256" key="4">
    <source>
        <dbReference type="PROSITE-ProRule" id="PRU00175"/>
    </source>
</evidence>